<organism evidence="1">
    <name type="scientific">marine sediment metagenome</name>
    <dbReference type="NCBI Taxonomy" id="412755"/>
    <lineage>
        <taxon>unclassified sequences</taxon>
        <taxon>metagenomes</taxon>
        <taxon>ecological metagenomes</taxon>
    </lineage>
</organism>
<dbReference type="AlphaFoldDB" id="A0A0F9B0J4"/>
<dbReference type="InterPro" id="IPR010992">
    <property type="entry name" value="IHF-like_DNA-bd_dom_sf"/>
</dbReference>
<dbReference type="Pfam" id="PF00216">
    <property type="entry name" value="Bac_DNA_binding"/>
    <property type="match status" value="1"/>
</dbReference>
<protein>
    <submittedName>
        <fullName evidence="1">Uncharacterized protein</fullName>
    </submittedName>
</protein>
<evidence type="ECO:0000313" key="1">
    <source>
        <dbReference type="EMBL" id="KKL15424.1"/>
    </source>
</evidence>
<accession>A0A0F9B0J4</accession>
<gene>
    <name evidence="1" type="ORF">LCGC14_2505710</name>
</gene>
<dbReference type="GO" id="GO:0003677">
    <property type="term" value="F:DNA binding"/>
    <property type="evidence" value="ECO:0007669"/>
    <property type="project" value="InterPro"/>
</dbReference>
<dbReference type="Gene3D" id="4.10.520.10">
    <property type="entry name" value="IHF-like DNA-binding proteins"/>
    <property type="match status" value="1"/>
</dbReference>
<dbReference type="EMBL" id="LAZR01040069">
    <property type="protein sequence ID" value="KKL15424.1"/>
    <property type="molecule type" value="Genomic_DNA"/>
</dbReference>
<name>A0A0F9B0J4_9ZZZZ</name>
<proteinExistence type="predicted"/>
<reference evidence="1" key="1">
    <citation type="journal article" date="2015" name="Nature">
        <title>Complex archaea that bridge the gap between prokaryotes and eukaryotes.</title>
        <authorList>
            <person name="Spang A."/>
            <person name="Saw J.H."/>
            <person name="Jorgensen S.L."/>
            <person name="Zaremba-Niedzwiedzka K."/>
            <person name="Martijn J."/>
            <person name="Lind A.E."/>
            <person name="van Eijk R."/>
            <person name="Schleper C."/>
            <person name="Guy L."/>
            <person name="Ettema T.J."/>
        </authorList>
    </citation>
    <scope>NUCLEOTIDE SEQUENCE</scope>
</reference>
<sequence length="69" mass="8083">MKIAKEKGLSMKEVELAVSSQFSLVRKVMKKGDFEQVRLPFFGRFWVKPARKKYMDLRKKARDKGGVTF</sequence>
<dbReference type="InterPro" id="IPR000119">
    <property type="entry name" value="Hist_DNA-bd"/>
</dbReference>
<comment type="caution">
    <text evidence="1">The sequence shown here is derived from an EMBL/GenBank/DDBJ whole genome shotgun (WGS) entry which is preliminary data.</text>
</comment>
<dbReference type="GO" id="GO:0030527">
    <property type="term" value="F:structural constituent of chromatin"/>
    <property type="evidence" value="ECO:0007669"/>
    <property type="project" value="InterPro"/>
</dbReference>
<dbReference type="SUPFAM" id="SSF47729">
    <property type="entry name" value="IHF-like DNA-binding proteins"/>
    <property type="match status" value="1"/>
</dbReference>